<reference evidence="3 4" key="1">
    <citation type="journal article" date="2014" name="Nat. Commun.">
        <title>Klebsormidium flaccidum genome reveals primary factors for plant terrestrial adaptation.</title>
        <authorList>
            <person name="Hori K."/>
            <person name="Maruyama F."/>
            <person name="Fujisawa T."/>
            <person name="Togashi T."/>
            <person name="Yamamoto N."/>
            <person name="Seo M."/>
            <person name="Sato S."/>
            <person name="Yamada T."/>
            <person name="Mori H."/>
            <person name="Tajima N."/>
            <person name="Moriyama T."/>
            <person name="Ikeuchi M."/>
            <person name="Watanabe M."/>
            <person name="Wada H."/>
            <person name="Kobayashi K."/>
            <person name="Saito M."/>
            <person name="Masuda T."/>
            <person name="Sasaki-Sekimoto Y."/>
            <person name="Mashiguchi K."/>
            <person name="Awai K."/>
            <person name="Shimojima M."/>
            <person name="Masuda S."/>
            <person name="Iwai M."/>
            <person name="Nobusawa T."/>
            <person name="Narise T."/>
            <person name="Kondo S."/>
            <person name="Saito H."/>
            <person name="Sato R."/>
            <person name="Murakawa M."/>
            <person name="Ihara Y."/>
            <person name="Oshima-Yamada Y."/>
            <person name="Ohtaka K."/>
            <person name="Satoh M."/>
            <person name="Sonobe K."/>
            <person name="Ishii M."/>
            <person name="Ohtani R."/>
            <person name="Kanamori-Sato M."/>
            <person name="Honoki R."/>
            <person name="Miyazaki D."/>
            <person name="Mochizuki H."/>
            <person name="Umetsu J."/>
            <person name="Higashi K."/>
            <person name="Shibata D."/>
            <person name="Kamiya Y."/>
            <person name="Sato N."/>
            <person name="Nakamura Y."/>
            <person name="Tabata S."/>
            <person name="Ida S."/>
            <person name="Kurokawa K."/>
            <person name="Ohta H."/>
        </authorList>
    </citation>
    <scope>NUCLEOTIDE SEQUENCE [LARGE SCALE GENOMIC DNA]</scope>
    <source>
        <strain evidence="3 4">NIES-2285</strain>
    </source>
</reference>
<dbReference type="GO" id="GO:0045037">
    <property type="term" value="P:protein import into chloroplast stroma"/>
    <property type="evidence" value="ECO:0000318"/>
    <property type="project" value="GO_Central"/>
</dbReference>
<keyword evidence="4" id="KW-1185">Reference proteome</keyword>
<accession>A0A1Y1I2N8</accession>
<dbReference type="InterPro" id="IPR037219">
    <property type="entry name" value="Peptidase_M41-like"/>
</dbReference>
<gene>
    <name evidence="3" type="ORF">KFL_001320250</name>
</gene>
<dbReference type="PANTHER" id="PTHR23076">
    <property type="entry name" value="METALLOPROTEASE M41 FTSH"/>
    <property type="match status" value="1"/>
</dbReference>
<dbReference type="Gene3D" id="3.40.50.300">
    <property type="entry name" value="P-loop containing nucleotide triphosphate hydrolases"/>
    <property type="match status" value="1"/>
</dbReference>
<dbReference type="SMART" id="SM00382">
    <property type="entry name" value="AAA"/>
    <property type="match status" value="1"/>
</dbReference>
<organism evidence="3 4">
    <name type="scientific">Klebsormidium nitens</name>
    <name type="common">Green alga</name>
    <name type="synonym">Ulothrix nitens</name>
    <dbReference type="NCBI Taxonomy" id="105231"/>
    <lineage>
        <taxon>Eukaryota</taxon>
        <taxon>Viridiplantae</taxon>
        <taxon>Streptophyta</taxon>
        <taxon>Klebsormidiophyceae</taxon>
        <taxon>Klebsormidiales</taxon>
        <taxon>Klebsormidiaceae</taxon>
        <taxon>Klebsormidium</taxon>
    </lineage>
</organism>
<dbReference type="InterPro" id="IPR027417">
    <property type="entry name" value="P-loop_NTPase"/>
</dbReference>
<dbReference type="OMA" id="YPNPHRP"/>
<dbReference type="OrthoDB" id="1877876at2759"/>
<dbReference type="GO" id="GO:0016887">
    <property type="term" value="F:ATP hydrolysis activity"/>
    <property type="evidence" value="ECO:0007669"/>
    <property type="project" value="InterPro"/>
</dbReference>
<dbReference type="InterPro" id="IPR003960">
    <property type="entry name" value="ATPase_AAA_CS"/>
</dbReference>
<dbReference type="Gene3D" id="1.10.8.60">
    <property type="match status" value="1"/>
</dbReference>
<dbReference type="STRING" id="105231.A0A1Y1I2N8"/>
<dbReference type="Pfam" id="PF01434">
    <property type="entry name" value="Peptidase_M41"/>
    <property type="match status" value="1"/>
</dbReference>
<dbReference type="GO" id="GO:0004222">
    <property type="term" value="F:metalloendopeptidase activity"/>
    <property type="evidence" value="ECO:0007669"/>
    <property type="project" value="InterPro"/>
</dbReference>
<evidence type="ECO:0000313" key="3">
    <source>
        <dbReference type="EMBL" id="GAQ83017.1"/>
    </source>
</evidence>
<dbReference type="PROSITE" id="PS00674">
    <property type="entry name" value="AAA"/>
    <property type="match status" value="1"/>
</dbReference>
<dbReference type="SUPFAM" id="SSF140990">
    <property type="entry name" value="FtsH protease domain-like"/>
    <property type="match status" value="1"/>
</dbReference>
<evidence type="ECO:0000259" key="2">
    <source>
        <dbReference type="SMART" id="SM00382"/>
    </source>
</evidence>
<dbReference type="GO" id="GO:0005524">
    <property type="term" value="F:ATP binding"/>
    <property type="evidence" value="ECO:0007669"/>
    <property type="project" value="InterPro"/>
</dbReference>
<evidence type="ECO:0000256" key="1">
    <source>
        <dbReference type="SAM" id="MobiDB-lite"/>
    </source>
</evidence>
<evidence type="ECO:0000313" key="4">
    <source>
        <dbReference type="Proteomes" id="UP000054558"/>
    </source>
</evidence>
<dbReference type="Pfam" id="PF00004">
    <property type="entry name" value="AAA"/>
    <property type="match status" value="1"/>
</dbReference>
<dbReference type="AlphaFoldDB" id="A0A1Y1I2N8"/>
<dbReference type="Proteomes" id="UP000054558">
    <property type="component" value="Unassembled WGS sequence"/>
</dbReference>
<feature type="compositionally biased region" description="Basic and acidic residues" evidence="1">
    <location>
        <begin position="9"/>
        <end position="18"/>
    </location>
</feature>
<dbReference type="InterPro" id="IPR000642">
    <property type="entry name" value="Peptidase_M41"/>
</dbReference>
<dbReference type="InterPro" id="IPR003959">
    <property type="entry name" value="ATPase_AAA_core"/>
</dbReference>
<dbReference type="GO" id="GO:0009507">
    <property type="term" value="C:chloroplast"/>
    <property type="evidence" value="ECO:0000318"/>
    <property type="project" value="GO_Central"/>
</dbReference>
<protein>
    <submittedName>
        <fullName evidence="3">AAA-type ATPase family protein</fullName>
    </submittedName>
</protein>
<feature type="domain" description="AAA+ ATPase" evidence="2">
    <location>
        <begin position="505"/>
        <end position="642"/>
    </location>
</feature>
<dbReference type="InterPro" id="IPR003593">
    <property type="entry name" value="AAA+_ATPase"/>
</dbReference>
<dbReference type="FunFam" id="3.40.50.300:FF:002568">
    <property type="entry name" value="Cell division protein (FtsH)"/>
    <property type="match status" value="1"/>
</dbReference>
<dbReference type="Gene3D" id="1.20.58.760">
    <property type="entry name" value="Peptidase M41"/>
    <property type="match status" value="1"/>
</dbReference>
<dbReference type="EMBL" id="DF237081">
    <property type="protein sequence ID" value="GAQ83017.1"/>
    <property type="molecule type" value="Genomic_DNA"/>
</dbReference>
<dbReference type="GO" id="GO:0006508">
    <property type="term" value="P:proteolysis"/>
    <property type="evidence" value="ECO:0000318"/>
    <property type="project" value="GO_Central"/>
</dbReference>
<feature type="region of interest" description="Disordered" evidence="1">
    <location>
        <begin position="1"/>
        <end position="52"/>
    </location>
</feature>
<sequence length="1060" mass="121477">MAAVGVPDLDSRRSEAETRNGGGGSAGKPGPHAEGSRQGGEMVASEGGGELEYVDEYDISERVELGPLKADQDDLVAAEVTRELLGDDELSLVERKEGEEEDMGPRNILRRVRIKQPEGEGKELARREETAEERPLSESEQWVLKTAAEHVKGLQERQRSQRLWQQNRQRWDEIMENVRFAIGRHLGWLRIYYNTQYNPKKGEDISYSEFRDLVAQRKVQYMEYDDLGERIAVIVPHLRAVHGYMQDTPYEVSYERHKVKAMPNQQWHHLWKALHSQVQVIHVNKNPMRSPDVTFLLNATLLGLAVLGIAFGIRLARHLQGGLDHFYEFLTLEREVMNEGDKRALRKKYWPQEKYEAWCRRRALHQHAFYKKRDELWERYFAKQDDSAAQKRYWERQYEKWRKDPRRAGPLVAEIQKQWAEDIEKLRAQAASIFTVMTEKDNVENTIADALGGAKGRVIQAYSDTGVKFSDVQGLTALKEELMTFVRIMRDDEEGARFREAKFALPKGILLHGPPGTGKTMLAKALAGEAGIPFIATNGSEFVEMFAGVAASRIANLFAKARKFAPCIIFIDEIDAIGSQRTSRGGSEREAALVQLLVELDGFLVHKEQVMLIGATNRLDILDPALLRGGRMDKHYRVGLPGRAARFQILQHHARKKKFKNDEERDAILRMLSSRCANYSGANLRNILEQASMISVKYDHDFITYEDVREAFGKSSEQPPLAVFEDISGDKKLRVVYREASQCLAYAYIPSYQAPFLKTDIKLRGPEVNVKLDLEYSWRRFMIDGTRDGRWQKSAAAFGKLARLQTKQTYIDLITRGYISGVQSSAFKHQDDDQQQVKTCPQHRAAEELVFGRDQITYPAQVHMTVANQMADRMVRETGWTALGPHTFFTRDEVLESVRPKIHALVREYIRYASEMSRMIVRECRPALEAFAKHLLEHEEIDAAQVQEIFERCPRIPQPDVLPVNEYEALMLCNRWGIHGLSLPGRATFQPGNSGYVTFGAPRPHQINNLPQQVLDGFSETFSLNQVMEWEANKYWRKFDADDELDKEHRAMPDLITEVV</sequence>
<dbReference type="GO" id="GO:0004176">
    <property type="term" value="F:ATP-dependent peptidase activity"/>
    <property type="evidence" value="ECO:0000318"/>
    <property type="project" value="GO_Central"/>
</dbReference>
<dbReference type="SUPFAM" id="SSF52540">
    <property type="entry name" value="P-loop containing nucleoside triphosphate hydrolases"/>
    <property type="match status" value="1"/>
</dbReference>
<proteinExistence type="predicted"/>
<name>A0A1Y1I2N8_KLENI</name>
<dbReference type="PANTHER" id="PTHR23076:SF37">
    <property type="entry name" value="ATP-DEPENDENT ZINC METALLOPROTEASE FTSH 4, MITOCHONDRIAL"/>
    <property type="match status" value="1"/>
</dbReference>